<feature type="region of interest" description="Disordered" evidence="2">
    <location>
        <begin position="1063"/>
        <end position="1101"/>
    </location>
</feature>
<keyword evidence="4" id="KW-1185">Reference proteome</keyword>
<proteinExistence type="predicted"/>
<feature type="compositionally biased region" description="Low complexity" evidence="2">
    <location>
        <begin position="900"/>
        <end position="909"/>
    </location>
</feature>
<comment type="caution">
    <text evidence="3">The sequence shown here is derived from an EMBL/GenBank/DDBJ whole genome shotgun (WGS) entry which is preliminary data.</text>
</comment>
<feature type="compositionally biased region" description="Basic and acidic residues" evidence="2">
    <location>
        <begin position="428"/>
        <end position="453"/>
    </location>
</feature>
<gene>
    <name evidence="3" type="ORF">EVOR1521_LOCUS27365</name>
</gene>
<feature type="region of interest" description="Disordered" evidence="2">
    <location>
        <begin position="900"/>
        <end position="1049"/>
    </location>
</feature>
<dbReference type="Proteomes" id="UP001178507">
    <property type="component" value="Unassembled WGS sequence"/>
</dbReference>
<name>A0AA36JG68_9DINO</name>
<dbReference type="AlphaFoldDB" id="A0AA36JG68"/>
<feature type="coiled-coil region" evidence="1">
    <location>
        <begin position="256"/>
        <end position="304"/>
    </location>
</feature>
<feature type="compositionally biased region" description="Polar residues" evidence="2">
    <location>
        <begin position="998"/>
        <end position="1008"/>
    </location>
</feature>
<feature type="compositionally biased region" description="Polar residues" evidence="2">
    <location>
        <begin position="919"/>
        <end position="932"/>
    </location>
</feature>
<evidence type="ECO:0000313" key="4">
    <source>
        <dbReference type="Proteomes" id="UP001178507"/>
    </source>
</evidence>
<feature type="region of interest" description="Disordered" evidence="2">
    <location>
        <begin position="613"/>
        <end position="740"/>
    </location>
</feature>
<feature type="region of interest" description="Disordered" evidence="2">
    <location>
        <begin position="561"/>
        <end position="582"/>
    </location>
</feature>
<evidence type="ECO:0000313" key="3">
    <source>
        <dbReference type="EMBL" id="CAJ1405041.1"/>
    </source>
</evidence>
<feature type="region of interest" description="Disordered" evidence="2">
    <location>
        <begin position="806"/>
        <end position="857"/>
    </location>
</feature>
<protein>
    <submittedName>
        <fullName evidence="3">Uncharacterized protein</fullName>
    </submittedName>
</protein>
<evidence type="ECO:0000256" key="2">
    <source>
        <dbReference type="SAM" id="MobiDB-lite"/>
    </source>
</evidence>
<feature type="compositionally biased region" description="Low complexity" evidence="2">
    <location>
        <begin position="954"/>
        <end position="964"/>
    </location>
</feature>
<accession>A0AA36JG68</accession>
<feature type="compositionally biased region" description="Low complexity" evidence="2">
    <location>
        <begin position="715"/>
        <end position="727"/>
    </location>
</feature>
<reference evidence="3" key="1">
    <citation type="submission" date="2023-08" db="EMBL/GenBank/DDBJ databases">
        <authorList>
            <person name="Chen Y."/>
            <person name="Shah S."/>
            <person name="Dougan E. K."/>
            <person name="Thang M."/>
            <person name="Chan C."/>
        </authorList>
    </citation>
    <scope>NUCLEOTIDE SEQUENCE</scope>
</reference>
<keyword evidence="1" id="KW-0175">Coiled coil</keyword>
<evidence type="ECO:0000256" key="1">
    <source>
        <dbReference type="SAM" id="Coils"/>
    </source>
</evidence>
<feature type="compositionally biased region" description="Acidic residues" evidence="2">
    <location>
        <begin position="568"/>
        <end position="581"/>
    </location>
</feature>
<dbReference type="EMBL" id="CAUJNA010003567">
    <property type="protein sequence ID" value="CAJ1405041.1"/>
    <property type="molecule type" value="Genomic_DNA"/>
</dbReference>
<feature type="region of interest" description="Disordered" evidence="2">
    <location>
        <begin position="428"/>
        <end position="467"/>
    </location>
</feature>
<feature type="compositionally biased region" description="Basic and acidic residues" evidence="2">
    <location>
        <begin position="975"/>
        <end position="997"/>
    </location>
</feature>
<sequence>MTGGPVAYGDARSLGSTAAEELWKKSPDDEPRPLQIQYSAEGQDDQEIADGNVMETVFEDPNEAKIRPRLLVPLQSVLGLKALCEREYIRTEAVTETLNQCRTAYYKELLYLREQLILAAEPEKQLMLGAVQNYEVYFFNPPEYVDEDLKEYILNCSRWTHKKLIEENYELQVKLAGVGQNDVFENADFCLKGLLRRHGTYKLFKLMHSVVSNAKDLFNPEDMIRKRETEGLKPLDELKAAVAEAFPNLGAREDNSGALIAEINELQRTVADLRAELAKVKEMLSKERSRTEELTRKCEEQEKLLAAPEVPQVVESHGEDCKRMELEVEAQVNRMRQMITDLSSGKKYQIGKSAPDQSKVFPHLDEAILDLDKLFAKILAESPQILTKIQATTTQVVESVSDDNKKEIQELKKEIAVLKSKLAAAEQREQDALSKLKEPKPQEKKPPTERKVPESPSNTGATDNVDDLKKQLERKIARIADLEAELDQAQRDLRAAQRTIDEKDLLLQERARKDAEKAKQMSDLMEKLRKSEEEAEKLAGKLYNAQEKIKQLKEQIRELKNKLGMPADESDEEKEEEEEETPMFMSRYYLRAKNSGKPRWMLLAEDAKLKEQKKAFETKQTVAPEAPGQDATSALAFLRRGQSGESHGSKVRLQYSYTSTSLADPGDLTPGSSKPGFSRQTTFHAGVPLLEDGGPFRPVAHANSMPPGADGSPQRLSRAATSSSLRAGTPPGPGLPGYVSAGGAMVGPGAGWRSGGPSSGTAWNSSMLGHPSLTPSLSGIRQEDIAAAGLQFSRLAGGQPASLFQTAGWRTSARGPGQTESGPERVEAEMPGPAGPVIPFDSSASGGREFHRMNSSPSPCRVAHVGLAMQGPTSPKEGPMLQLVPQVSYGRGPVLEPLPQSSWSLLSPSGQEGDAGQSAHPTSTRSGETSAPRSGAISPPRTPERAREPPAPASPMAMLSSFSAQCAPTQVPSPDVRKREPRDLKSECSTRATDRSQESTAPQIQHSPTVPLPMPMDLSSPSAAVERGPGSAKQPFKQASFMERGSQREAEADFMMRHSKSQPLIGHAPESSKVLSWAPRSKGTSSVPLTNGFKGKPRARTYHSLESPPVEYVHADALPRLPGGKVRKASPPSWLSPI</sequence>
<organism evidence="3 4">
    <name type="scientific">Effrenium voratum</name>
    <dbReference type="NCBI Taxonomy" id="2562239"/>
    <lineage>
        <taxon>Eukaryota</taxon>
        <taxon>Sar</taxon>
        <taxon>Alveolata</taxon>
        <taxon>Dinophyceae</taxon>
        <taxon>Suessiales</taxon>
        <taxon>Symbiodiniaceae</taxon>
        <taxon>Effrenium</taxon>
    </lineage>
</organism>
<dbReference type="Gene3D" id="1.10.287.1490">
    <property type="match status" value="1"/>
</dbReference>